<dbReference type="RefSeq" id="WP_013854276.1">
    <property type="nucleotide sequence ID" value="NZ_CP140262.1"/>
</dbReference>
<evidence type="ECO:0000313" key="4">
    <source>
        <dbReference type="Proteomes" id="UP000181860"/>
    </source>
</evidence>
<dbReference type="EC" id="3.1.1.103" evidence="3"/>
<evidence type="ECO:0000313" key="3">
    <source>
        <dbReference type="EMBL" id="WGO86211.1"/>
    </source>
</evidence>
<dbReference type="InterPro" id="IPR050491">
    <property type="entry name" value="AmpC-like"/>
</dbReference>
<dbReference type="EMBL" id="CP123735">
    <property type="protein sequence ID" value="WGO86211.1"/>
    <property type="molecule type" value="Genomic_DNA"/>
</dbReference>
<keyword evidence="3" id="KW-0378">Hydrolase</keyword>
<dbReference type="GO" id="GO:0016787">
    <property type="term" value="F:hydrolase activity"/>
    <property type="evidence" value="ECO:0007669"/>
    <property type="project" value="UniProtKB-KW"/>
</dbReference>
<dbReference type="Pfam" id="PF00144">
    <property type="entry name" value="Beta-lactamase"/>
    <property type="match status" value="1"/>
</dbReference>
<sequence length="332" mass="37526">MRKYTIKTLKKHHMRGTIEIVKDGHHQTVSVGYGYYRRKINNGSAKLVYPVGSLQKSITAAIITQLIYQKKLSQNTKISHWYPLLKHSSKITVGQLLTHTSGINIVGTESSHGVNFSENGAIKWIVAKADATPSTKIGQFNYNNANFVLLAGIIRKVTGKSYAANVRSRIIRPLHLKGTYIYQDILRPKTDAISYLYRYGKNYQSPSYANKYVVSQLPGAGNLFSTARDYFKIQQGLSNGKILTKKQFNYLTHLKSKMTTYSGGVYLKNRGRLKLAYGNFGDTHFVNWMQLTTDNRNGIVMFLNQPYGSKNQNRRVAYGILKHIKSGIFIKG</sequence>
<dbReference type="PANTHER" id="PTHR46825:SF9">
    <property type="entry name" value="BETA-LACTAMASE-RELATED DOMAIN-CONTAINING PROTEIN"/>
    <property type="match status" value="1"/>
</dbReference>
<dbReference type="SUPFAM" id="SSF56601">
    <property type="entry name" value="beta-lactamase/transpeptidase-like"/>
    <property type="match status" value="1"/>
</dbReference>
<dbReference type="EMBL" id="FMXC01000005">
    <property type="protein sequence ID" value="SDA46543.1"/>
    <property type="molecule type" value="Genomic_DNA"/>
</dbReference>
<dbReference type="Gene3D" id="3.40.710.10">
    <property type="entry name" value="DD-peptidase/beta-lactamase superfamily"/>
    <property type="match status" value="1"/>
</dbReference>
<reference evidence="3" key="2">
    <citation type="journal article" date="2022" name="Food Funct.">
        <title>Lactobacillus kefiranofaciens ZW18 from Kefir enhances the anti-tumor effect of anti-programmed cell death 1 (PD-1) immunotherapy by modulating the gut microbiota.</title>
        <authorList>
            <person name="Zhao J."/>
            <person name="Wang Y."/>
            <person name="Wang J."/>
            <person name="Lv M."/>
            <person name="Zhou C."/>
            <person name="Jia L."/>
            <person name="Geng W."/>
        </authorList>
    </citation>
    <scope>NUCLEOTIDE SEQUENCE</scope>
    <source>
        <strain evidence="3">ZW18</strain>
    </source>
</reference>
<dbReference type="PANTHER" id="PTHR46825">
    <property type="entry name" value="D-ALANYL-D-ALANINE-CARBOXYPEPTIDASE/ENDOPEPTIDASE AMPH"/>
    <property type="match status" value="1"/>
</dbReference>
<dbReference type="Proteomes" id="UP001242513">
    <property type="component" value="Chromosome"/>
</dbReference>
<reference evidence="3" key="3">
    <citation type="submission" date="2023-04" db="EMBL/GenBank/DDBJ databases">
        <authorList>
            <person name="Wang Y."/>
        </authorList>
    </citation>
    <scope>NUCLEOTIDE SEQUENCE</scope>
    <source>
        <strain evidence="3">ZW18</strain>
    </source>
</reference>
<protein>
    <submittedName>
        <fullName evidence="2">CubicO group peptidase, beta-lactamase class C family</fullName>
    </submittedName>
    <submittedName>
        <fullName evidence="3">Serine hydrolase domain-containing protein</fullName>
        <ecNumber evidence="3">3.1.1.103</ecNumber>
    </submittedName>
</protein>
<dbReference type="AlphaFoldDB" id="A0AAX3UET2"/>
<evidence type="ECO:0000259" key="1">
    <source>
        <dbReference type="Pfam" id="PF00144"/>
    </source>
</evidence>
<feature type="domain" description="Beta-lactamase-related" evidence="1">
    <location>
        <begin position="8"/>
        <end position="312"/>
    </location>
</feature>
<dbReference type="InterPro" id="IPR001466">
    <property type="entry name" value="Beta-lactam-related"/>
</dbReference>
<dbReference type="InterPro" id="IPR012338">
    <property type="entry name" value="Beta-lactam/transpept-like"/>
</dbReference>
<reference evidence="2 4" key="1">
    <citation type="submission" date="2016-10" db="EMBL/GenBank/DDBJ databases">
        <authorList>
            <person name="Varghese N."/>
            <person name="Submissions S."/>
        </authorList>
    </citation>
    <scope>NUCLEOTIDE SEQUENCE [LARGE SCALE GENOMIC DNA]</scope>
    <source>
        <strain evidence="2 4">ATCC 43761</strain>
    </source>
</reference>
<keyword evidence="4" id="KW-1185">Reference proteome</keyword>
<accession>A0AAX3UET2</accession>
<dbReference type="Proteomes" id="UP000181860">
    <property type="component" value="Unassembled WGS sequence"/>
</dbReference>
<proteinExistence type="predicted"/>
<evidence type="ECO:0000313" key="2">
    <source>
        <dbReference type="EMBL" id="SDA46543.1"/>
    </source>
</evidence>
<organism evidence="3 5">
    <name type="scientific">Lactobacillus kefiranofaciens</name>
    <dbReference type="NCBI Taxonomy" id="267818"/>
    <lineage>
        <taxon>Bacteria</taxon>
        <taxon>Bacillati</taxon>
        <taxon>Bacillota</taxon>
        <taxon>Bacilli</taxon>
        <taxon>Lactobacillales</taxon>
        <taxon>Lactobacillaceae</taxon>
        <taxon>Lactobacillus</taxon>
    </lineage>
</organism>
<evidence type="ECO:0000313" key="5">
    <source>
        <dbReference type="Proteomes" id="UP001242513"/>
    </source>
</evidence>
<name>A0AAX3UET2_9LACO</name>
<gene>
    <name evidence="3" type="ORF">QEJ78_01575</name>
    <name evidence="2" type="ORF">SAMN02983011_00717</name>
</gene>